<organism evidence="2">
    <name type="scientific">Fopius arisanus</name>
    <dbReference type="NCBI Taxonomy" id="64838"/>
    <lineage>
        <taxon>Eukaryota</taxon>
        <taxon>Metazoa</taxon>
        <taxon>Ecdysozoa</taxon>
        <taxon>Arthropoda</taxon>
        <taxon>Hexapoda</taxon>
        <taxon>Insecta</taxon>
        <taxon>Pterygota</taxon>
        <taxon>Neoptera</taxon>
        <taxon>Endopterygota</taxon>
        <taxon>Hymenoptera</taxon>
        <taxon>Apocrita</taxon>
        <taxon>Ichneumonoidea</taxon>
        <taxon>Braconidae</taxon>
        <taxon>Opiinae</taxon>
        <taxon>Fopius</taxon>
    </lineage>
</organism>
<proteinExistence type="predicted"/>
<keyword evidence="3" id="KW-1185">Reference proteome</keyword>
<dbReference type="OrthoDB" id="7683440at2759"/>
<evidence type="ECO:0000313" key="5">
    <source>
        <dbReference type="RefSeq" id="XP_011305780.1"/>
    </source>
</evidence>
<dbReference type="Proteomes" id="UP000694866">
    <property type="component" value="Unplaced"/>
</dbReference>
<dbReference type="RefSeq" id="XP_011305780.1">
    <property type="nucleotide sequence ID" value="XM_011307478.1"/>
</dbReference>
<dbReference type="RefSeq" id="XP_011305779.1">
    <property type="nucleotide sequence ID" value="XM_011307477.1"/>
</dbReference>
<evidence type="ECO:0000313" key="3">
    <source>
        <dbReference type="Proteomes" id="UP000694866"/>
    </source>
</evidence>
<sequence>MGASTSLEEGFTLENMLEQTNRILREATEVITKCLEMEKRAVEDYEKLAVAQIESAFQTIQEKLSEISKRGAIARQCIDKKTSEFTAIRTTMKCNLLECYNKHDKAMEKLKNERSSVHNDASQFKIDAQKILENCLTSGDTLDCLRSHIGELAKQGSDLLKKFDALVKLEAEERIKWGKLVVQCDKRAIEETQKQATKIIQEIIKCCLVAESTLTE</sequence>
<dbReference type="KEGG" id="fas:105268161"/>
<dbReference type="EMBL" id="GBYB01008466">
    <property type="protein sequence ID" value="JAG78233.1"/>
    <property type="molecule type" value="Transcribed_RNA"/>
</dbReference>
<gene>
    <name evidence="2" type="primary">RBP-2_0</name>
    <name evidence="4 5" type="synonym">LOC105268161</name>
    <name evidence="1" type="synonym">RBP-2_3</name>
    <name evidence="1" type="ORF">g.16385</name>
    <name evidence="2" type="ORF">g.16386</name>
</gene>
<dbReference type="EMBL" id="GBYB01006438">
    <property type="protein sequence ID" value="JAG76205.1"/>
    <property type="molecule type" value="Transcribed_RNA"/>
</dbReference>
<dbReference type="GeneID" id="105268161"/>
<reference evidence="4 5" key="2">
    <citation type="submission" date="2025-04" db="UniProtKB">
        <authorList>
            <consortium name="RefSeq"/>
        </authorList>
    </citation>
    <scope>IDENTIFICATION</scope>
    <source>
        <strain evidence="4 5">USDA-PBARC FA_bdor</strain>
        <tissue evidence="4 5">Whole organism</tissue>
    </source>
</reference>
<evidence type="ECO:0000313" key="2">
    <source>
        <dbReference type="EMBL" id="JAG78233.1"/>
    </source>
</evidence>
<dbReference type="AlphaFoldDB" id="A0A0C9RN18"/>
<protein>
    <submittedName>
        <fullName evidence="2">RBP-2_0 protein</fullName>
    </submittedName>
    <submittedName>
        <fullName evidence="1">RBP-2_3 protein</fullName>
    </submittedName>
</protein>
<evidence type="ECO:0000313" key="4">
    <source>
        <dbReference type="RefSeq" id="XP_011305779.1"/>
    </source>
</evidence>
<evidence type="ECO:0000313" key="1">
    <source>
        <dbReference type="EMBL" id="JAG76205.1"/>
    </source>
</evidence>
<accession>A0A9R1T965</accession>
<reference evidence="2" key="1">
    <citation type="submission" date="2015-01" db="EMBL/GenBank/DDBJ databases">
        <title>Transcriptome Assembly of Fopius arisanus.</title>
        <authorList>
            <person name="Geib S."/>
        </authorList>
    </citation>
    <scope>NUCLEOTIDE SEQUENCE</scope>
</reference>
<name>A0A0C9RN18_9HYME</name>
<accession>A0A9R1TAF1</accession>
<accession>A0A0C9RN18</accession>